<dbReference type="SMART" id="SM00086">
    <property type="entry name" value="PAC"/>
    <property type="match status" value="1"/>
</dbReference>
<evidence type="ECO:0000313" key="2">
    <source>
        <dbReference type="EMBL" id="WNH10473.1"/>
    </source>
</evidence>
<sequence>MKYMYKIYGVLESSFKLNSDTWLSLIQEGDRPMLLQQVEKLLNDGGSLDLEFRIIRSDSSIRHIRLLAQIYRDDNGKPIPIIGTNLDLTNSKEYGLTLE</sequence>
<dbReference type="EMBL" id="CP134537">
    <property type="protein sequence ID" value="WNH10473.1"/>
    <property type="molecule type" value="Genomic_DNA"/>
</dbReference>
<dbReference type="Gene3D" id="3.30.450.20">
    <property type="entry name" value="PAS domain"/>
    <property type="match status" value="1"/>
</dbReference>
<organism evidence="2 3">
    <name type="scientific">Thalassobellus suaedae</name>
    <dbReference type="NCBI Taxonomy" id="3074124"/>
    <lineage>
        <taxon>Bacteria</taxon>
        <taxon>Pseudomonadati</taxon>
        <taxon>Bacteroidota</taxon>
        <taxon>Flavobacteriia</taxon>
        <taxon>Flavobacteriales</taxon>
        <taxon>Flavobacteriaceae</taxon>
        <taxon>Thalassobellus</taxon>
    </lineage>
</organism>
<reference evidence="2 3" key="1">
    <citation type="submission" date="2023-09" db="EMBL/GenBank/DDBJ databases">
        <title>Thalassobella suaedae gen. nov., sp. nov., a marine bacterium of the family Flavobacteriaceae isolated from a halophyte Suaeda japonica.</title>
        <authorList>
            <person name="Lee S.Y."/>
            <person name="Hwang C.Y."/>
        </authorList>
    </citation>
    <scope>NUCLEOTIDE SEQUENCE [LARGE SCALE GENOMIC DNA]</scope>
    <source>
        <strain evidence="2 3">HL-DH14</strain>
    </source>
</reference>
<evidence type="ECO:0000313" key="3">
    <source>
        <dbReference type="Proteomes" id="UP001302806"/>
    </source>
</evidence>
<dbReference type="InterPro" id="IPR000014">
    <property type="entry name" value="PAS"/>
</dbReference>
<accession>A0ABY9XX97</accession>
<dbReference type="InterPro" id="IPR013655">
    <property type="entry name" value="PAS_fold_3"/>
</dbReference>
<proteinExistence type="predicted"/>
<dbReference type="InterPro" id="IPR001610">
    <property type="entry name" value="PAC"/>
</dbReference>
<dbReference type="CDD" id="cd00130">
    <property type="entry name" value="PAS"/>
    <property type="match status" value="1"/>
</dbReference>
<dbReference type="SUPFAM" id="SSF55785">
    <property type="entry name" value="PYP-like sensor domain (PAS domain)"/>
    <property type="match status" value="1"/>
</dbReference>
<protein>
    <submittedName>
        <fullName evidence="2">PAS domain-containing protein</fullName>
    </submittedName>
</protein>
<dbReference type="Pfam" id="PF08447">
    <property type="entry name" value="PAS_3"/>
    <property type="match status" value="1"/>
</dbReference>
<feature type="domain" description="PAS fold-3" evidence="1">
    <location>
        <begin position="4"/>
        <end position="85"/>
    </location>
</feature>
<name>A0ABY9XX97_9FLAO</name>
<dbReference type="Proteomes" id="UP001302806">
    <property type="component" value="Chromosome"/>
</dbReference>
<gene>
    <name evidence="2" type="ORF">RHP51_07410</name>
</gene>
<dbReference type="InterPro" id="IPR035965">
    <property type="entry name" value="PAS-like_dom_sf"/>
</dbReference>
<evidence type="ECO:0000259" key="1">
    <source>
        <dbReference type="Pfam" id="PF08447"/>
    </source>
</evidence>
<dbReference type="RefSeq" id="WP_415866732.1">
    <property type="nucleotide sequence ID" value="NZ_CP134537.1"/>
</dbReference>